<protein>
    <submittedName>
        <fullName evidence="2">Uncharacterized protein</fullName>
    </submittedName>
</protein>
<feature type="transmembrane region" description="Helical" evidence="1">
    <location>
        <begin position="35"/>
        <end position="53"/>
    </location>
</feature>
<keyword evidence="1" id="KW-0472">Membrane</keyword>
<accession>A0A4Y6V6F2</accession>
<dbReference type="AlphaFoldDB" id="A0A4Y6V6F2"/>
<evidence type="ECO:0000313" key="2">
    <source>
        <dbReference type="EMBL" id="QDH24181.1"/>
    </source>
</evidence>
<name>A0A4Y6V6F2_9PROT</name>
<evidence type="ECO:0000313" key="3">
    <source>
        <dbReference type="Proteomes" id="UP000317214"/>
    </source>
</evidence>
<dbReference type="Proteomes" id="UP000317214">
    <property type="component" value="Chromosome"/>
</dbReference>
<keyword evidence="3" id="KW-1185">Reference proteome</keyword>
<dbReference type="EMBL" id="CP032485">
    <property type="protein sequence ID" value="QDH24181.1"/>
    <property type="molecule type" value="Genomic_DNA"/>
</dbReference>
<evidence type="ECO:0000256" key="1">
    <source>
        <dbReference type="SAM" id="Phobius"/>
    </source>
</evidence>
<dbReference type="KEGG" id="ntn:D5366_01680"/>
<gene>
    <name evidence="2" type="ORF">D5366_01680</name>
</gene>
<keyword evidence="1" id="KW-1133">Transmembrane helix</keyword>
<proteinExistence type="predicted"/>
<organism evidence="2 3">
    <name type="scientific">Neokomagataea tanensis</name>
    <dbReference type="NCBI Taxonomy" id="661191"/>
    <lineage>
        <taxon>Bacteria</taxon>
        <taxon>Pseudomonadati</taxon>
        <taxon>Pseudomonadota</taxon>
        <taxon>Alphaproteobacteria</taxon>
        <taxon>Acetobacterales</taxon>
        <taxon>Acetobacteraceae</taxon>
        <taxon>Neokomagataea</taxon>
    </lineage>
</organism>
<keyword evidence="1" id="KW-0812">Transmembrane</keyword>
<reference evidence="2 3" key="1">
    <citation type="submission" date="2018-09" db="EMBL/GenBank/DDBJ databases">
        <title>The complete genome sequence of Neokomagataea tanensis NBRC 106556(T).</title>
        <authorList>
            <person name="Chua K.-O."/>
            <person name="See-Too W.-S."/>
            <person name="Hong K.-W."/>
            <person name="Yin W.-F."/>
            <person name="Chan K.-G."/>
        </authorList>
    </citation>
    <scope>NUCLEOTIDE SEQUENCE [LARGE SCALE GENOMIC DNA]</scope>
    <source>
        <strain evidence="3">AH13 \ NBRC 106556</strain>
    </source>
</reference>
<sequence>MSNLCQKSLKLRQCACRTVKESGALIEDLVVDQPWLWLLVAAGVGMLIGRFVWSRKKTSE</sequence>